<comment type="catalytic activity">
    <reaction evidence="14">
        <text>[GlcNAc-(1-&gt;4)-Mur2Ac(oyl-L-Ala-gamma-D-Glu-L-Lys-D-Ala-D-Ala)](n)-di-trans,octa-cis-undecaprenyl diphosphate + beta-D-GlcNAc-(1-&gt;4)-Mur2Ac(oyl-L-Ala-gamma-D-Glu-L-Lys-D-Ala-D-Ala)-di-trans,octa-cis-undecaprenyl diphosphate = [GlcNAc-(1-&gt;4)-Mur2Ac(oyl-L-Ala-gamma-D-Glu-L-Lys-D-Ala-D-Ala)](n+1)-di-trans,octa-cis-undecaprenyl diphosphate + di-trans,octa-cis-undecaprenyl diphosphate + H(+)</text>
        <dbReference type="Rhea" id="RHEA:23708"/>
        <dbReference type="Rhea" id="RHEA-COMP:9602"/>
        <dbReference type="Rhea" id="RHEA-COMP:9603"/>
        <dbReference type="ChEBI" id="CHEBI:15378"/>
        <dbReference type="ChEBI" id="CHEBI:58405"/>
        <dbReference type="ChEBI" id="CHEBI:60033"/>
        <dbReference type="ChEBI" id="CHEBI:78435"/>
        <dbReference type="EC" id="2.4.99.28"/>
    </reaction>
</comment>
<dbReference type="SUPFAM" id="SSF53955">
    <property type="entry name" value="Lysozyme-like"/>
    <property type="match status" value="1"/>
</dbReference>
<keyword evidence="8" id="KW-0133">Cell shape</keyword>
<evidence type="ECO:0000259" key="17">
    <source>
        <dbReference type="Pfam" id="PF00905"/>
    </source>
</evidence>
<evidence type="ECO:0000256" key="7">
    <source>
        <dbReference type="ARBA" id="ARBA00022801"/>
    </source>
</evidence>
<feature type="compositionally biased region" description="Basic and acidic residues" evidence="15">
    <location>
        <begin position="694"/>
        <end position="706"/>
    </location>
</feature>
<dbReference type="GO" id="GO:0008955">
    <property type="term" value="F:peptidoglycan glycosyltransferase activity"/>
    <property type="evidence" value="ECO:0007669"/>
    <property type="project" value="UniProtKB-EC"/>
</dbReference>
<dbReference type="EC" id="2.4.99.28" evidence="13"/>
<evidence type="ECO:0000259" key="18">
    <source>
        <dbReference type="Pfam" id="PF00912"/>
    </source>
</evidence>
<dbReference type="GO" id="GO:0008360">
    <property type="term" value="P:regulation of cell shape"/>
    <property type="evidence" value="ECO:0007669"/>
    <property type="project" value="UniProtKB-KW"/>
</dbReference>
<keyword evidence="2" id="KW-1003">Cell membrane</keyword>
<dbReference type="GO" id="GO:0006508">
    <property type="term" value="P:proteolysis"/>
    <property type="evidence" value="ECO:0007669"/>
    <property type="project" value="UniProtKB-KW"/>
</dbReference>
<feature type="domain" description="Glycosyl transferase family 51" evidence="18">
    <location>
        <begin position="54"/>
        <end position="229"/>
    </location>
</feature>
<gene>
    <name evidence="19" type="ORF">MNB_SV-4-1133</name>
</gene>
<dbReference type="InterPro" id="IPR050396">
    <property type="entry name" value="Glycosyltr_51/Transpeptidase"/>
</dbReference>
<dbReference type="InterPro" id="IPR023346">
    <property type="entry name" value="Lysozyme-like_dom_sf"/>
</dbReference>
<dbReference type="InterPro" id="IPR001264">
    <property type="entry name" value="Glyco_trans_51"/>
</dbReference>
<evidence type="ECO:0000256" key="2">
    <source>
        <dbReference type="ARBA" id="ARBA00022475"/>
    </source>
</evidence>
<feature type="region of interest" description="Disordered" evidence="15">
    <location>
        <begin position="655"/>
        <end position="724"/>
    </location>
</feature>
<keyword evidence="9" id="KW-0573">Peptidoglycan synthesis</keyword>
<keyword evidence="6 19" id="KW-0808">Transferase</keyword>
<evidence type="ECO:0000256" key="8">
    <source>
        <dbReference type="ARBA" id="ARBA00022960"/>
    </source>
</evidence>
<dbReference type="GO" id="GO:0008658">
    <property type="term" value="F:penicillin binding"/>
    <property type="evidence" value="ECO:0007669"/>
    <property type="project" value="InterPro"/>
</dbReference>
<keyword evidence="10 16" id="KW-0472">Membrane</keyword>
<evidence type="ECO:0000256" key="14">
    <source>
        <dbReference type="ARBA" id="ARBA00049902"/>
    </source>
</evidence>
<evidence type="ECO:0000256" key="15">
    <source>
        <dbReference type="SAM" id="MobiDB-lite"/>
    </source>
</evidence>
<organism evidence="19">
    <name type="scientific">hydrothermal vent metagenome</name>
    <dbReference type="NCBI Taxonomy" id="652676"/>
    <lineage>
        <taxon>unclassified sequences</taxon>
        <taxon>metagenomes</taxon>
        <taxon>ecological metagenomes</taxon>
    </lineage>
</organism>
<reference evidence="19" key="1">
    <citation type="submission" date="2016-10" db="EMBL/GenBank/DDBJ databases">
        <authorList>
            <person name="de Groot N.N."/>
        </authorList>
    </citation>
    <scope>NUCLEOTIDE SEQUENCE</scope>
</reference>
<feature type="transmembrane region" description="Helical" evidence="16">
    <location>
        <begin position="7"/>
        <end position="27"/>
    </location>
</feature>
<dbReference type="InterPro" id="IPR036950">
    <property type="entry name" value="PBP_transglycosylase"/>
</dbReference>
<keyword evidence="7" id="KW-0378">Hydrolase</keyword>
<dbReference type="GO" id="GO:0005886">
    <property type="term" value="C:plasma membrane"/>
    <property type="evidence" value="ECO:0007669"/>
    <property type="project" value="UniProtKB-SubCell"/>
</dbReference>
<dbReference type="Gene3D" id="1.10.3810.10">
    <property type="entry name" value="Biosynthetic peptidoglycan transglycosylase-like"/>
    <property type="match status" value="1"/>
</dbReference>
<protein>
    <recommendedName>
        <fullName evidence="13">peptidoglycan glycosyltransferase</fullName>
        <ecNumber evidence="13">2.4.99.28</ecNumber>
    </recommendedName>
</protein>
<evidence type="ECO:0000256" key="3">
    <source>
        <dbReference type="ARBA" id="ARBA00022645"/>
    </source>
</evidence>
<dbReference type="GO" id="GO:0030288">
    <property type="term" value="C:outer membrane-bounded periplasmic space"/>
    <property type="evidence" value="ECO:0007669"/>
    <property type="project" value="TreeGrafter"/>
</dbReference>
<comment type="subcellular location">
    <subcellularLocation>
        <location evidence="1">Cell membrane</location>
    </subcellularLocation>
</comment>
<keyword evidence="3" id="KW-0121">Carboxypeptidase</keyword>
<dbReference type="PANTHER" id="PTHR32282">
    <property type="entry name" value="BINDING PROTEIN TRANSPEPTIDASE, PUTATIVE-RELATED"/>
    <property type="match status" value="1"/>
</dbReference>
<dbReference type="AlphaFoldDB" id="A0A1W1E8J8"/>
<evidence type="ECO:0000256" key="6">
    <source>
        <dbReference type="ARBA" id="ARBA00022679"/>
    </source>
</evidence>
<accession>A0A1W1E8J8</accession>
<dbReference type="SUPFAM" id="SSF56601">
    <property type="entry name" value="beta-lactamase/transpeptidase-like"/>
    <property type="match status" value="1"/>
</dbReference>
<dbReference type="InterPro" id="IPR001460">
    <property type="entry name" value="PCN-bd_Tpept"/>
</dbReference>
<dbReference type="InterPro" id="IPR012338">
    <property type="entry name" value="Beta-lactam/transpept-like"/>
</dbReference>
<keyword evidence="16" id="KW-1133">Transmembrane helix</keyword>
<dbReference type="Pfam" id="PF00912">
    <property type="entry name" value="Transgly"/>
    <property type="match status" value="1"/>
</dbReference>
<dbReference type="FunFam" id="1.10.3810.10:FF:000001">
    <property type="entry name" value="Penicillin-binding protein 1A"/>
    <property type="match status" value="1"/>
</dbReference>
<evidence type="ECO:0000256" key="16">
    <source>
        <dbReference type="SAM" id="Phobius"/>
    </source>
</evidence>
<keyword evidence="4" id="KW-0645">Protease</keyword>
<dbReference type="GO" id="GO:0004180">
    <property type="term" value="F:carboxypeptidase activity"/>
    <property type="evidence" value="ECO:0007669"/>
    <property type="project" value="UniProtKB-KW"/>
</dbReference>
<dbReference type="GO" id="GO:0071555">
    <property type="term" value="P:cell wall organization"/>
    <property type="evidence" value="ECO:0007669"/>
    <property type="project" value="UniProtKB-KW"/>
</dbReference>
<evidence type="ECO:0000256" key="12">
    <source>
        <dbReference type="ARBA" id="ARBA00023316"/>
    </source>
</evidence>
<keyword evidence="5 19" id="KW-0328">Glycosyltransferase</keyword>
<feature type="compositionally biased region" description="Polar residues" evidence="15">
    <location>
        <begin position="714"/>
        <end position="724"/>
    </location>
</feature>
<dbReference type="PANTHER" id="PTHR32282:SF11">
    <property type="entry name" value="PENICILLIN-BINDING PROTEIN 1B"/>
    <property type="match status" value="1"/>
</dbReference>
<proteinExistence type="predicted"/>
<keyword evidence="11" id="KW-0511">Multifunctional enzyme</keyword>
<evidence type="ECO:0000256" key="4">
    <source>
        <dbReference type="ARBA" id="ARBA00022670"/>
    </source>
</evidence>
<feature type="compositionally biased region" description="Acidic residues" evidence="15">
    <location>
        <begin position="655"/>
        <end position="669"/>
    </location>
</feature>
<evidence type="ECO:0000256" key="5">
    <source>
        <dbReference type="ARBA" id="ARBA00022676"/>
    </source>
</evidence>
<dbReference type="NCBIfam" id="TIGR02074">
    <property type="entry name" value="PBP_1a_fam"/>
    <property type="match status" value="1"/>
</dbReference>
<evidence type="ECO:0000256" key="13">
    <source>
        <dbReference type="ARBA" id="ARBA00044770"/>
    </source>
</evidence>
<dbReference type="Gene3D" id="3.40.710.10">
    <property type="entry name" value="DD-peptidase/beta-lactamase superfamily"/>
    <property type="match status" value="1"/>
</dbReference>
<keyword evidence="16" id="KW-0812">Transmembrane</keyword>
<keyword evidence="12" id="KW-0961">Cell wall biogenesis/degradation</keyword>
<feature type="domain" description="Penicillin-binding protein transpeptidase" evidence="17">
    <location>
        <begin position="322"/>
        <end position="591"/>
    </location>
</feature>
<evidence type="ECO:0000256" key="1">
    <source>
        <dbReference type="ARBA" id="ARBA00004236"/>
    </source>
</evidence>
<dbReference type="Pfam" id="PF00905">
    <property type="entry name" value="Transpeptidase"/>
    <property type="match status" value="1"/>
</dbReference>
<dbReference type="EMBL" id="FPIB01000012">
    <property type="protein sequence ID" value="SFV90295.1"/>
    <property type="molecule type" value="Genomic_DNA"/>
</dbReference>
<evidence type="ECO:0000313" key="19">
    <source>
        <dbReference type="EMBL" id="SFV90295.1"/>
    </source>
</evidence>
<dbReference type="GO" id="GO:0009252">
    <property type="term" value="P:peptidoglycan biosynthetic process"/>
    <property type="evidence" value="ECO:0007669"/>
    <property type="project" value="UniProtKB-KW"/>
</dbReference>
<evidence type="ECO:0000256" key="9">
    <source>
        <dbReference type="ARBA" id="ARBA00022984"/>
    </source>
</evidence>
<name>A0A1W1E8J8_9ZZZZ</name>
<sequence length="724" mass="81784">MFSLIKGSIITAMIFAVALIAAFIYAYDEISLDADKLINYKPEISSVVYDRNGKKLAYIFKKQHRLYARYDELPSYLVEGLIAMEDTKFFEHSGINPDAILRALLKDIKAGRFVEGGSTLTQQLIKNKILTNEKKLARKIKEAILAIKIEHVLSKEQIIERYLNEICYGNNYYGVKTAADGYFHKDLSKLTLKEAAMLVGIPNAPSYYNPLKHYERALNRANNVLYRMKSLGWLSEKAYLKAVKESPKVYKTSLRQNIAPYIVDEVVRRFKNKLGDVRTGGYQIYTTIDIKQQKIAKEALAYAYKRVLKRYKEDPKTSTINGAFVSVESSTGDILTMVGGVDYKKSAFNRVTQAERQPGSAFKPFIYQTALDMGYNPATPLTDLARTFQYYYKGKPRIWSPKNYERDFKGFISLREALVHSRNLATINLVSDIGVSTIRRRLAFLDVPHIPHDMSIALGNLGLSPLKMAQIYTVFSNRGHMIEPRLVSKIVSKEGAVIYETRPKEIADFTTPEQAYLMTDILKDVVKRGTGRKAQVKGIELAGKTGTTNKNVDAWFCGYSPTIETIVWFGRDNNRPIGRGATGGATAAPAFAYYYAHLLKLYPDIKRVFDMPEGVFVGEYEGRKELYTKTSPLPKSEKQIDTVDKRDDVIYREDDDGYMISEEPAEDVTPEDKTIIREDDDDTGYAETINIDGDPEKTKDEGDPLHPPKAAPQTPASEDSGTLF</sequence>
<evidence type="ECO:0000256" key="10">
    <source>
        <dbReference type="ARBA" id="ARBA00023136"/>
    </source>
</evidence>
<evidence type="ECO:0000256" key="11">
    <source>
        <dbReference type="ARBA" id="ARBA00023268"/>
    </source>
</evidence>